<evidence type="ECO:0000313" key="1">
    <source>
        <dbReference type="EMBL" id="CAG8619393.1"/>
    </source>
</evidence>
<comment type="caution">
    <text evidence="1">The sequence shown here is derived from an EMBL/GenBank/DDBJ whole genome shotgun (WGS) entry which is preliminary data.</text>
</comment>
<dbReference type="Proteomes" id="UP000789860">
    <property type="component" value="Unassembled WGS sequence"/>
</dbReference>
<proteinExistence type="predicted"/>
<organism evidence="1 2">
    <name type="scientific">Scutellospora calospora</name>
    <dbReference type="NCBI Taxonomy" id="85575"/>
    <lineage>
        <taxon>Eukaryota</taxon>
        <taxon>Fungi</taxon>
        <taxon>Fungi incertae sedis</taxon>
        <taxon>Mucoromycota</taxon>
        <taxon>Glomeromycotina</taxon>
        <taxon>Glomeromycetes</taxon>
        <taxon>Diversisporales</taxon>
        <taxon>Gigasporaceae</taxon>
        <taxon>Scutellospora</taxon>
    </lineage>
</organism>
<accession>A0ACA9MWY4</accession>
<name>A0ACA9MWY4_9GLOM</name>
<gene>
    <name evidence="1" type="ORF">SCALOS_LOCUS7600</name>
</gene>
<keyword evidence="2" id="KW-1185">Reference proteome</keyword>
<dbReference type="EMBL" id="CAJVPM010017315">
    <property type="protein sequence ID" value="CAG8619393.1"/>
    <property type="molecule type" value="Genomic_DNA"/>
</dbReference>
<reference evidence="1" key="1">
    <citation type="submission" date="2021-06" db="EMBL/GenBank/DDBJ databases">
        <authorList>
            <person name="Kallberg Y."/>
            <person name="Tangrot J."/>
            <person name="Rosling A."/>
        </authorList>
    </citation>
    <scope>NUCLEOTIDE SEQUENCE</scope>
    <source>
        <strain evidence="1">AU212A</strain>
    </source>
</reference>
<protein>
    <submittedName>
        <fullName evidence="1">4870_t:CDS:1</fullName>
    </submittedName>
</protein>
<feature type="non-terminal residue" evidence="1">
    <location>
        <position position="1"/>
    </location>
</feature>
<evidence type="ECO:0000313" key="2">
    <source>
        <dbReference type="Proteomes" id="UP000789860"/>
    </source>
</evidence>
<feature type="non-terminal residue" evidence="1">
    <location>
        <position position="70"/>
    </location>
</feature>
<sequence length="70" mass="7830">LTDNPFTRAMGDHIMKDQSAKRHSVKLDLVKIINFRVLSKDNGLPINNVYAIGDCATAQVANQKAKHLRK</sequence>